<evidence type="ECO:0000313" key="5">
    <source>
        <dbReference type="Proteomes" id="UP001168972"/>
    </source>
</evidence>
<dbReference type="SUPFAM" id="SSF57625">
    <property type="entry name" value="Invertebrate chitin-binding proteins"/>
    <property type="match status" value="1"/>
</dbReference>
<feature type="compositionally biased region" description="Acidic residues" evidence="1">
    <location>
        <begin position="129"/>
        <end position="149"/>
    </location>
</feature>
<dbReference type="Pfam" id="PF01607">
    <property type="entry name" value="CBM_14"/>
    <property type="match status" value="1"/>
</dbReference>
<dbReference type="GO" id="GO:0005576">
    <property type="term" value="C:extracellular region"/>
    <property type="evidence" value="ECO:0007669"/>
    <property type="project" value="InterPro"/>
</dbReference>
<comment type="caution">
    <text evidence="4">The sequence shown here is derived from an EMBL/GenBank/DDBJ whole genome shotgun (WGS) entry which is preliminary data.</text>
</comment>
<dbReference type="Gene3D" id="2.170.140.10">
    <property type="entry name" value="Chitin binding domain"/>
    <property type="match status" value="1"/>
</dbReference>
<proteinExistence type="predicted"/>
<dbReference type="Proteomes" id="UP001168972">
    <property type="component" value="Unassembled WGS sequence"/>
</dbReference>
<feature type="signal peptide" evidence="2">
    <location>
        <begin position="1"/>
        <end position="20"/>
    </location>
</feature>
<protein>
    <recommendedName>
        <fullName evidence="3">Chitin-binding type-2 domain-containing protein</fullName>
    </recommendedName>
</protein>
<dbReference type="GO" id="GO:0008061">
    <property type="term" value="F:chitin binding"/>
    <property type="evidence" value="ECO:0007669"/>
    <property type="project" value="InterPro"/>
</dbReference>
<accession>A0AA39FTI6</accession>
<dbReference type="InterPro" id="IPR036508">
    <property type="entry name" value="Chitin-bd_dom_sf"/>
</dbReference>
<sequence>MIRKFFIVFIGMIAIVLINSQQHKSHRPTPVFRERITQLTLPNNATAIRENIIDNFSCENRIYGYYADIDNECQIFHVCLPQNRGSIRWSFICPAETVFNQETFVCTRVNNSIPCEESEQYYILNEEFGKEDEPENPEDATYDPLDIDNELPVTPFYPRDLRARRKPVTSQNKNRHSVSLDN</sequence>
<evidence type="ECO:0000256" key="2">
    <source>
        <dbReference type="SAM" id="SignalP"/>
    </source>
</evidence>
<name>A0AA39FTI6_MICHY</name>
<keyword evidence="5" id="KW-1185">Reference proteome</keyword>
<dbReference type="InterPro" id="IPR052976">
    <property type="entry name" value="Scoloptoxin-like"/>
</dbReference>
<organism evidence="4 5">
    <name type="scientific">Microctonus hyperodae</name>
    <name type="common">Parasitoid wasp</name>
    <dbReference type="NCBI Taxonomy" id="165561"/>
    <lineage>
        <taxon>Eukaryota</taxon>
        <taxon>Metazoa</taxon>
        <taxon>Ecdysozoa</taxon>
        <taxon>Arthropoda</taxon>
        <taxon>Hexapoda</taxon>
        <taxon>Insecta</taxon>
        <taxon>Pterygota</taxon>
        <taxon>Neoptera</taxon>
        <taxon>Endopterygota</taxon>
        <taxon>Hymenoptera</taxon>
        <taxon>Apocrita</taxon>
        <taxon>Ichneumonoidea</taxon>
        <taxon>Braconidae</taxon>
        <taxon>Euphorinae</taxon>
        <taxon>Microctonus</taxon>
    </lineage>
</organism>
<reference evidence="4" key="1">
    <citation type="journal article" date="2023" name="bioRxiv">
        <title>Scaffold-level genome assemblies of two parasitoid biocontrol wasps reveal the parthenogenesis mechanism and an associated novel virus.</title>
        <authorList>
            <person name="Inwood S."/>
            <person name="Skelly J."/>
            <person name="Guhlin J."/>
            <person name="Harrop T."/>
            <person name="Goldson S."/>
            <person name="Dearden P."/>
        </authorList>
    </citation>
    <scope>NUCLEOTIDE SEQUENCE</scope>
    <source>
        <strain evidence="4">Lincoln</strain>
        <tissue evidence="4">Whole body</tissue>
    </source>
</reference>
<dbReference type="InterPro" id="IPR002557">
    <property type="entry name" value="Chitin-bd_dom"/>
</dbReference>
<dbReference type="AlphaFoldDB" id="A0AA39FTI6"/>
<evidence type="ECO:0000313" key="4">
    <source>
        <dbReference type="EMBL" id="KAK0175363.1"/>
    </source>
</evidence>
<feature type="domain" description="Chitin-binding type-2" evidence="3">
    <location>
        <begin position="55"/>
        <end position="117"/>
    </location>
</feature>
<dbReference type="SMART" id="SM00494">
    <property type="entry name" value="ChtBD2"/>
    <property type="match status" value="1"/>
</dbReference>
<gene>
    <name evidence="4" type="ORF">PV327_009117</name>
</gene>
<dbReference type="PANTHER" id="PTHR22933">
    <property type="entry name" value="FI18007P1-RELATED"/>
    <property type="match status" value="1"/>
</dbReference>
<dbReference type="EMBL" id="JAQQBR010000005">
    <property type="protein sequence ID" value="KAK0175363.1"/>
    <property type="molecule type" value="Genomic_DNA"/>
</dbReference>
<dbReference type="PROSITE" id="PS50940">
    <property type="entry name" value="CHIT_BIND_II"/>
    <property type="match status" value="1"/>
</dbReference>
<evidence type="ECO:0000256" key="1">
    <source>
        <dbReference type="SAM" id="MobiDB-lite"/>
    </source>
</evidence>
<dbReference type="PANTHER" id="PTHR22933:SF43">
    <property type="entry name" value="LP10131P"/>
    <property type="match status" value="1"/>
</dbReference>
<keyword evidence="2" id="KW-0732">Signal</keyword>
<evidence type="ECO:0000259" key="3">
    <source>
        <dbReference type="PROSITE" id="PS50940"/>
    </source>
</evidence>
<reference evidence="4" key="2">
    <citation type="submission" date="2023-03" db="EMBL/GenBank/DDBJ databases">
        <authorList>
            <person name="Inwood S.N."/>
            <person name="Skelly J.G."/>
            <person name="Guhlin J."/>
            <person name="Harrop T.W.R."/>
            <person name="Goldson S.G."/>
            <person name="Dearden P.K."/>
        </authorList>
    </citation>
    <scope>NUCLEOTIDE SEQUENCE</scope>
    <source>
        <strain evidence="4">Lincoln</strain>
        <tissue evidence="4">Whole body</tissue>
    </source>
</reference>
<feature type="region of interest" description="Disordered" evidence="1">
    <location>
        <begin position="128"/>
        <end position="182"/>
    </location>
</feature>
<feature type="chain" id="PRO_5041342189" description="Chitin-binding type-2 domain-containing protein" evidence="2">
    <location>
        <begin position="21"/>
        <end position="182"/>
    </location>
</feature>
<feature type="compositionally biased region" description="Polar residues" evidence="1">
    <location>
        <begin position="168"/>
        <end position="182"/>
    </location>
</feature>